<dbReference type="Proteomes" id="UP001470230">
    <property type="component" value="Unassembled WGS sequence"/>
</dbReference>
<sequence>MANTYHIFFNFSDPSYYCYEEFNSSLNEYHIKPDYCFTSHNSTKYIYIFYLQKEIFMELIDTDGYKLNSDQLCVILNCLYYIYPNYQEDIHIILLNIILHEEECISGIKNLNFTQSDNTQDCDREFALFLSGFEDPFLYSLYLYQLYLSKIIGTKKFSKILNSAITKIESLSLFPKLSYPIIYKKKRFHNISDAVFEEFINIYKKVLKLKPMPAAYIFSLIYFPDIHRKYNEKQGEMGSLPNVSNDEKKENTEILKTVTKVLMKRIYADFSNVGLKLDIIKNFFNDYFDSNELYNYLIEQNEENSTQNNFPFDFSDDRKCKKLQFIDQNINSIANFSFVISPSYLVRNVSSINDLTKIIGIIKQNNKDDKNENDIMNDLQIYNNGLISDINPRVFDSMFFKYLFAYIFIYFENKSDIGNPFLFAEKYTYDFYNFGAFEDDLENIPDDDPSMNALCLIIEDFLSKSVKTENDNNKDKDYKNEKDDDDENKDRKLFGFYKAFFGDIVQKLLEDGLKILNICSKSTLEIQTRIEDALAIAYKFKAKKDLMSLAENNLTTDIPESKEKSMFKNIVITIRKEEANLPKNNNEFIKMFNLRGTYYHLFFIIGVKKVKLDEQLLSYFYTIMESLDELYIGYLVQSLCNEGQIEGNLQNFINEYLGDTLESSELNALF</sequence>
<evidence type="ECO:0000313" key="1">
    <source>
        <dbReference type="EMBL" id="KAK8894745.1"/>
    </source>
</evidence>
<evidence type="ECO:0000313" key="2">
    <source>
        <dbReference type="Proteomes" id="UP001470230"/>
    </source>
</evidence>
<comment type="caution">
    <text evidence="1">The sequence shown here is derived from an EMBL/GenBank/DDBJ whole genome shotgun (WGS) entry which is preliminary data.</text>
</comment>
<protein>
    <submittedName>
        <fullName evidence="1">Uncharacterized protein</fullName>
    </submittedName>
</protein>
<keyword evidence="2" id="KW-1185">Reference proteome</keyword>
<gene>
    <name evidence="1" type="ORF">M9Y10_023182</name>
</gene>
<organism evidence="1 2">
    <name type="scientific">Tritrichomonas musculus</name>
    <dbReference type="NCBI Taxonomy" id="1915356"/>
    <lineage>
        <taxon>Eukaryota</taxon>
        <taxon>Metamonada</taxon>
        <taxon>Parabasalia</taxon>
        <taxon>Tritrichomonadida</taxon>
        <taxon>Tritrichomonadidae</taxon>
        <taxon>Tritrichomonas</taxon>
    </lineage>
</organism>
<dbReference type="EMBL" id="JAPFFF010000003">
    <property type="protein sequence ID" value="KAK8894745.1"/>
    <property type="molecule type" value="Genomic_DNA"/>
</dbReference>
<name>A0ABR2KUC9_9EUKA</name>
<reference evidence="1 2" key="1">
    <citation type="submission" date="2024-04" db="EMBL/GenBank/DDBJ databases">
        <title>Tritrichomonas musculus Genome.</title>
        <authorList>
            <person name="Alves-Ferreira E."/>
            <person name="Grigg M."/>
            <person name="Lorenzi H."/>
            <person name="Galac M."/>
        </authorList>
    </citation>
    <scope>NUCLEOTIDE SEQUENCE [LARGE SCALE GENOMIC DNA]</scope>
    <source>
        <strain evidence="1 2">EAF2021</strain>
    </source>
</reference>
<accession>A0ABR2KUC9</accession>
<proteinExistence type="predicted"/>